<accession>X0UUE4</accession>
<dbReference type="EMBL" id="BARS01025324">
    <property type="protein sequence ID" value="GAG02842.1"/>
    <property type="molecule type" value="Genomic_DNA"/>
</dbReference>
<dbReference type="SUPFAM" id="SSF51905">
    <property type="entry name" value="FAD/NAD(P)-binding domain"/>
    <property type="match status" value="1"/>
</dbReference>
<feature type="non-terminal residue" evidence="2">
    <location>
        <position position="215"/>
    </location>
</feature>
<reference evidence="2" key="1">
    <citation type="journal article" date="2014" name="Front. Microbiol.">
        <title>High frequency of phylogenetically diverse reductive dehalogenase-homologous genes in deep subseafloor sedimentary metagenomes.</title>
        <authorList>
            <person name="Kawai M."/>
            <person name="Futagami T."/>
            <person name="Toyoda A."/>
            <person name="Takaki Y."/>
            <person name="Nishi S."/>
            <person name="Hori S."/>
            <person name="Arai W."/>
            <person name="Tsubouchi T."/>
            <person name="Morono Y."/>
            <person name="Uchiyama I."/>
            <person name="Ito T."/>
            <person name="Fujiyama A."/>
            <person name="Inagaki F."/>
            <person name="Takami H."/>
        </authorList>
    </citation>
    <scope>NUCLEOTIDE SEQUENCE</scope>
    <source>
        <strain evidence="2">Expedition CK06-06</strain>
    </source>
</reference>
<comment type="caution">
    <text evidence="2">The sequence shown here is derived from an EMBL/GenBank/DDBJ whole genome shotgun (WGS) entry which is preliminary data.</text>
</comment>
<dbReference type="InterPro" id="IPR050407">
    <property type="entry name" value="Geranylgeranyl_reductase"/>
</dbReference>
<dbReference type="InterPro" id="IPR002938">
    <property type="entry name" value="FAD-bd"/>
</dbReference>
<dbReference type="InterPro" id="IPR036188">
    <property type="entry name" value="FAD/NAD-bd_sf"/>
</dbReference>
<sequence length="215" mass="23442">MKYDLIVIGGGPGGLMAAKTAAEDGLKVVLIERRRNITEINRHCGQSFYIRKMSSSKAGLHGDGYIDPVSVELGSDKTTFHFPVPGFSLDYTGPLKPYYNRVDCSPSKYMFYRSKNTIWAFFYQKEAFLAGLLASAQKAGAEIMPETIGMGAENTPDGVRVQVRGKSGEQTLEARAAIAADGLSSNIVESLGLNKKRQVLTSRQGRGLICYDMEG</sequence>
<organism evidence="2">
    <name type="scientific">marine sediment metagenome</name>
    <dbReference type="NCBI Taxonomy" id="412755"/>
    <lineage>
        <taxon>unclassified sequences</taxon>
        <taxon>metagenomes</taxon>
        <taxon>ecological metagenomes</taxon>
    </lineage>
</organism>
<dbReference type="AlphaFoldDB" id="X0UUE4"/>
<name>X0UUE4_9ZZZZ</name>
<evidence type="ECO:0000259" key="1">
    <source>
        <dbReference type="Pfam" id="PF01494"/>
    </source>
</evidence>
<dbReference type="PRINTS" id="PR00420">
    <property type="entry name" value="RNGMNOXGNASE"/>
</dbReference>
<evidence type="ECO:0000313" key="2">
    <source>
        <dbReference type="EMBL" id="GAG02842.1"/>
    </source>
</evidence>
<proteinExistence type="predicted"/>
<dbReference type="Pfam" id="PF01494">
    <property type="entry name" value="FAD_binding_3"/>
    <property type="match status" value="1"/>
</dbReference>
<dbReference type="Gene3D" id="3.50.50.60">
    <property type="entry name" value="FAD/NAD(P)-binding domain"/>
    <property type="match status" value="1"/>
</dbReference>
<protein>
    <recommendedName>
        <fullName evidence="1">FAD-binding domain-containing protein</fullName>
    </recommendedName>
</protein>
<feature type="domain" description="FAD-binding" evidence="1">
    <location>
        <begin position="3"/>
        <end position="194"/>
    </location>
</feature>
<dbReference type="GO" id="GO:0071949">
    <property type="term" value="F:FAD binding"/>
    <property type="evidence" value="ECO:0007669"/>
    <property type="project" value="InterPro"/>
</dbReference>
<gene>
    <name evidence="2" type="ORF">S01H1_40038</name>
</gene>
<dbReference type="PANTHER" id="PTHR42685:SF18">
    <property type="entry name" value="DIGERANYLGERANYLGLYCEROPHOSPHOLIPID REDUCTASE"/>
    <property type="match status" value="1"/>
</dbReference>
<dbReference type="PANTHER" id="PTHR42685">
    <property type="entry name" value="GERANYLGERANYL DIPHOSPHATE REDUCTASE"/>
    <property type="match status" value="1"/>
</dbReference>